<dbReference type="EMBL" id="JBFXLU010000369">
    <property type="protein sequence ID" value="KAL2828333.1"/>
    <property type="molecule type" value="Genomic_DNA"/>
</dbReference>
<feature type="domain" description="Xylanolytic transcriptional activator regulatory" evidence="5">
    <location>
        <begin position="179"/>
        <end position="250"/>
    </location>
</feature>
<dbReference type="PANTHER" id="PTHR31001">
    <property type="entry name" value="UNCHARACTERIZED TRANSCRIPTIONAL REGULATORY PROTEIN"/>
    <property type="match status" value="1"/>
</dbReference>
<dbReference type="PANTHER" id="PTHR31001:SF90">
    <property type="entry name" value="CENTROMERE DNA-BINDING PROTEIN COMPLEX CBF3 SUBUNIT B"/>
    <property type="match status" value="1"/>
</dbReference>
<evidence type="ECO:0000256" key="1">
    <source>
        <dbReference type="ARBA" id="ARBA00004123"/>
    </source>
</evidence>
<keyword evidence="4" id="KW-0539">Nucleus</keyword>
<accession>A0ABR4IKP0</accession>
<dbReference type="InterPro" id="IPR007219">
    <property type="entry name" value="XnlR_reg_dom"/>
</dbReference>
<keyword evidence="3" id="KW-0804">Transcription</keyword>
<dbReference type="SMART" id="SM00906">
    <property type="entry name" value="Fungal_trans"/>
    <property type="match status" value="1"/>
</dbReference>
<name>A0ABR4IKP0_9EURO</name>
<evidence type="ECO:0000256" key="4">
    <source>
        <dbReference type="ARBA" id="ARBA00023242"/>
    </source>
</evidence>
<dbReference type="Proteomes" id="UP001610446">
    <property type="component" value="Unassembled WGS sequence"/>
</dbReference>
<evidence type="ECO:0000313" key="6">
    <source>
        <dbReference type="EMBL" id="KAL2828333.1"/>
    </source>
</evidence>
<evidence type="ECO:0000256" key="2">
    <source>
        <dbReference type="ARBA" id="ARBA00023015"/>
    </source>
</evidence>
<reference evidence="6 7" key="1">
    <citation type="submission" date="2024-07" db="EMBL/GenBank/DDBJ databases">
        <title>Section-level genome sequencing and comparative genomics of Aspergillus sections Usti and Cavernicolus.</title>
        <authorList>
            <consortium name="Lawrence Berkeley National Laboratory"/>
            <person name="Nybo J.L."/>
            <person name="Vesth T.C."/>
            <person name="Theobald S."/>
            <person name="Frisvad J.C."/>
            <person name="Larsen T.O."/>
            <person name="Kjaerboelling I."/>
            <person name="Rothschild-Mancinelli K."/>
            <person name="Lyhne E.K."/>
            <person name="Kogle M.E."/>
            <person name="Barry K."/>
            <person name="Clum A."/>
            <person name="Na H."/>
            <person name="Ledsgaard L."/>
            <person name="Lin J."/>
            <person name="Lipzen A."/>
            <person name="Kuo A."/>
            <person name="Riley R."/>
            <person name="Mondo S."/>
            <person name="Labutti K."/>
            <person name="Haridas S."/>
            <person name="Pangalinan J."/>
            <person name="Salamov A.A."/>
            <person name="Simmons B.A."/>
            <person name="Magnuson J.K."/>
            <person name="Chen J."/>
            <person name="Drula E."/>
            <person name="Henrissat B."/>
            <person name="Wiebenga A."/>
            <person name="Lubbers R.J."/>
            <person name="Gomes A.C."/>
            <person name="Makela M.R."/>
            <person name="Stajich J."/>
            <person name="Grigoriev I.V."/>
            <person name="Mortensen U.H."/>
            <person name="De Vries R.P."/>
            <person name="Baker S.E."/>
            <person name="Andersen M.R."/>
        </authorList>
    </citation>
    <scope>NUCLEOTIDE SEQUENCE [LARGE SCALE GENOMIC DNA]</scope>
    <source>
        <strain evidence="6 7">CBS 123904</strain>
    </source>
</reference>
<comment type="caution">
    <text evidence="6">The sequence shown here is derived from an EMBL/GenBank/DDBJ whole genome shotgun (WGS) entry which is preliminary data.</text>
</comment>
<evidence type="ECO:0000313" key="7">
    <source>
        <dbReference type="Proteomes" id="UP001610446"/>
    </source>
</evidence>
<evidence type="ECO:0000259" key="5">
    <source>
        <dbReference type="SMART" id="SM00906"/>
    </source>
</evidence>
<organism evidence="6 7">
    <name type="scientific">Aspergillus pseudoustus</name>
    <dbReference type="NCBI Taxonomy" id="1810923"/>
    <lineage>
        <taxon>Eukaryota</taxon>
        <taxon>Fungi</taxon>
        <taxon>Dikarya</taxon>
        <taxon>Ascomycota</taxon>
        <taxon>Pezizomycotina</taxon>
        <taxon>Eurotiomycetes</taxon>
        <taxon>Eurotiomycetidae</taxon>
        <taxon>Eurotiales</taxon>
        <taxon>Aspergillaceae</taxon>
        <taxon>Aspergillus</taxon>
        <taxon>Aspergillus subgen. Nidulantes</taxon>
    </lineage>
</organism>
<dbReference type="InterPro" id="IPR050613">
    <property type="entry name" value="Sec_Metabolite_Reg"/>
</dbReference>
<sequence>MSTNSRPVTAVPAMHGIDNIELLELRLLESARSSNRRGTVQQIADILPPSRECSDILLAHGELWISWMHFALHSPTFSREHQEFWETGGSLQPQSKDDSLWLAIYFSYLCGVVLLLSEDEAADAGLPYNDSNLVLNNWYDAAVFFLNQGDFLRHHHIRSVQAVAVLSIVFNNIKDTSFQESILASAIRIAQALRLDQDAANTHASVIDRETRRRVWWTLMICEWLAIPHRPPCVSELDFDVAFPSLATDDEISPAKISLNSPSHQPRPVQYHIALSKIAIVYHRFRSLLRLTRWESSQITSVVIGADQELADLIDDLPPHLQADEVQTPKTQHRDLLHPWIAWQKSSLSTVLLYYRTLISRTLQGHWIDGDAVEARIRSICLGSAQGIISNIRAGPVADTRWRPW</sequence>
<keyword evidence="7" id="KW-1185">Reference proteome</keyword>
<keyword evidence="2" id="KW-0805">Transcription regulation</keyword>
<evidence type="ECO:0000256" key="3">
    <source>
        <dbReference type="ARBA" id="ARBA00023163"/>
    </source>
</evidence>
<comment type="subcellular location">
    <subcellularLocation>
        <location evidence="1">Nucleus</location>
    </subcellularLocation>
</comment>
<proteinExistence type="predicted"/>
<protein>
    <recommendedName>
        <fullName evidence="5">Xylanolytic transcriptional activator regulatory domain-containing protein</fullName>
    </recommendedName>
</protein>
<gene>
    <name evidence="6" type="ORF">BJY01DRAFT_228563</name>
</gene>
<dbReference type="Pfam" id="PF04082">
    <property type="entry name" value="Fungal_trans"/>
    <property type="match status" value="1"/>
</dbReference>
<dbReference type="CDD" id="cd12148">
    <property type="entry name" value="fungal_TF_MHR"/>
    <property type="match status" value="1"/>
</dbReference>